<evidence type="ECO:0000256" key="4">
    <source>
        <dbReference type="ARBA" id="ARBA00022777"/>
    </source>
</evidence>
<proteinExistence type="predicted"/>
<dbReference type="EnsemblMetazoa" id="XM_022794302">
    <property type="protein sequence ID" value="XP_022650037"/>
    <property type="gene ID" value="LOC111245664"/>
</dbReference>
<evidence type="ECO:0000256" key="1">
    <source>
        <dbReference type="ARBA" id="ARBA00022527"/>
    </source>
</evidence>
<dbReference type="RefSeq" id="XP_022650039.1">
    <property type="nucleotide sequence ID" value="XM_022794304.1"/>
</dbReference>
<feature type="region of interest" description="Disordered" evidence="7">
    <location>
        <begin position="778"/>
        <end position="799"/>
    </location>
</feature>
<dbReference type="InterPro" id="IPR011009">
    <property type="entry name" value="Kinase-like_dom_sf"/>
</dbReference>
<dbReference type="InterPro" id="IPR000719">
    <property type="entry name" value="Prot_kinase_dom"/>
</dbReference>
<dbReference type="SUPFAM" id="SSF56112">
    <property type="entry name" value="Protein kinase-like (PK-like)"/>
    <property type="match status" value="1"/>
</dbReference>
<evidence type="ECO:0000313" key="10">
    <source>
        <dbReference type="Proteomes" id="UP000594260"/>
    </source>
</evidence>
<dbReference type="RefSeq" id="XP_022650034.1">
    <property type="nucleotide sequence ID" value="XM_022794299.1"/>
</dbReference>
<dbReference type="Pfam" id="PF00069">
    <property type="entry name" value="Pkinase"/>
    <property type="match status" value="1"/>
</dbReference>
<dbReference type="EnsemblMetazoa" id="XM_022794305">
    <property type="protein sequence ID" value="XP_022650040"/>
    <property type="gene ID" value="LOC111245664"/>
</dbReference>
<evidence type="ECO:0000313" key="9">
    <source>
        <dbReference type="EnsemblMetazoa" id="XP_022650040"/>
    </source>
</evidence>
<feature type="binding site" evidence="6">
    <location>
        <position position="49"/>
    </location>
    <ligand>
        <name>ATP</name>
        <dbReference type="ChEBI" id="CHEBI:30616"/>
    </ligand>
</feature>
<dbReference type="KEGG" id="vde:111245664"/>
<evidence type="ECO:0000259" key="8">
    <source>
        <dbReference type="PROSITE" id="PS50011"/>
    </source>
</evidence>
<dbReference type="GO" id="GO:0005524">
    <property type="term" value="F:ATP binding"/>
    <property type="evidence" value="ECO:0007669"/>
    <property type="project" value="UniProtKB-UniRule"/>
</dbReference>
<feature type="compositionally biased region" description="Polar residues" evidence="7">
    <location>
        <begin position="821"/>
        <end position="836"/>
    </location>
</feature>
<dbReference type="RefSeq" id="XP_022650042.1">
    <property type="nucleotide sequence ID" value="XM_022794307.1"/>
</dbReference>
<dbReference type="EnsemblMetazoa" id="XM_022794307">
    <property type="protein sequence ID" value="XP_022650042"/>
    <property type="gene ID" value="LOC111245664"/>
</dbReference>
<dbReference type="CTD" id="9891"/>
<keyword evidence="1" id="KW-0723">Serine/threonine-protein kinase</keyword>
<dbReference type="RefSeq" id="XP_022650035.1">
    <property type="nucleotide sequence ID" value="XM_022794300.1"/>
</dbReference>
<feature type="compositionally biased region" description="Basic and acidic residues" evidence="7">
    <location>
        <begin position="583"/>
        <end position="598"/>
    </location>
</feature>
<dbReference type="GO" id="GO:0005737">
    <property type="term" value="C:cytoplasm"/>
    <property type="evidence" value="ECO:0007669"/>
    <property type="project" value="TreeGrafter"/>
</dbReference>
<name>A0A7M7JCJ0_VARDE</name>
<dbReference type="RefSeq" id="XP_022650037.1">
    <property type="nucleotide sequence ID" value="XM_022794302.1"/>
</dbReference>
<dbReference type="Proteomes" id="UP000594260">
    <property type="component" value="Unplaced"/>
</dbReference>
<feature type="region of interest" description="Disordered" evidence="7">
    <location>
        <begin position="302"/>
        <end position="348"/>
    </location>
</feature>
<dbReference type="InterPro" id="IPR017441">
    <property type="entry name" value="Protein_kinase_ATP_BS"/>
</dbReference>
<keyword evidence="10" id="KW-1185">Reference proteome</keyword>
<dbReference type="GO" id="GO:0035556">
    <property type="term" value="P:intracellular signal transduction"/>
    <property type="evidence" value="ECO:0007669"/>
    <property type="project" value="TreeGrafter"/>
</dbReference>
<dbReference type="InParanoid" id="A0A7M7JCJ0"/>
<sequence length="1092" mass="121192">MENKHKLKHRFDIVRKLGQGTYGKVQLAINKETGQEVSTSTYVRTVAIKTIKKSKIETEQDAVRIRREIQIMSSIRHPNIVHIYEVFENKDKIVLVMQNASGGELYEFLSERKVLSDTEARRIFRQVVAAVYYIHKYKICHRDLKLENILLDEKGNAKIADFGLSNVYDEKNLLSTFCGSPLYASPEIVKGLPYFGPEVDCWSLGVLLYTLVYGAMPFDGSNFKKLVKQISTGDYYEPKQRAAASGLIRHLLTVNALERATIVDVCNDAWVNEEYDTQLLQVAEDLANLSPVRLELLLALQPQTPPTPDRTQHNAHPLTAERLGEQLSSTDTTSDNTMDEAEPNAVVPSSSLMRMPSLAVKAGSSSIGPPMQSCSMRYVSNVSSTALTKNPSVVSAVLLDEDDMDPTESSHSFQIAASLQQPLSKDVNEPIPLEESVEQTPLRPVRRASSVVSMHSDNGLLRAPMRSVSKASIELKSSAKSSTTDTKLLLPRVLSGTQAAPSTRADQKLERMVEPQKAIENKIIDKAAESVQEVHIVSRMVEAVKAQESFETKDPPQSLVWPSDERPKKIPGRLSPEGAPSEEVAKENSTLRETRDGFTPRGLPMKSYKKFTFERNGGQVVVREKICKKEQQDGNNRKIVIEKKVTSRTSSFDKPLVDGIEGLKVRKGDESSDEDDFDLHFDSSHGPLGLLNVMKFMDHDFRLRWQNHSIFQNVSRRPMTSATELLQSVQNSRRRLHSPSLMKLFMEHRDFATPTNDASRDPTFESHFGFPLHHEPLSRHNSLQGAHNPVTSTISADPRASYRRLNRGSSLDRSSMRIPCPQTSPQVDPMSSSYYSSARDEPPLSTVRQIPRYSRTLSDRTIDSVDVTDRTASGVSGVVGGVANTGGGIASSLSSSSGPTPRVHLRTQQGRQPVVHMELSFNGRQPGSIGLTHSWSNHGLWQQQHPANNSGTPTRIEMRVHYASPSSPPTTPPSGMPPRPPRPTAPSASAEGVRHEKQQNLNETVDRGSEPPEAEESVSDRINRRSYYHRFSSVDRHLPPRPTSTIWDQQQVAPAVGGVGAGVLWEAASPDKPLGARFKPHFPPGEINPTSM</sequence>
<feature type="region of interest" description="Disordered" evidence="7">
    <location>
        <begin position="548"/>
        <end position="601"/>
    </location>
</feature>
<feature type="region of interest" description="Disordered" evidence="7">
    <location>
        <begin position="962"/>
        <end position="1021"/>
    </location>
</feature>
<dbReference type="EnsemblMetazoa" id="XM_022794304">
    <property type="protein sequence ID" value="XP_022650039"/>
    <property type="gene ID" value="LOC111245664"/>
</dbReference>
<dbReference type="EnsemblMetazoa" id="XM_022794300">
    <property type="protein sequence ID" value="XP_022650035"/>
    <property type="gene ID" value="LOC111245664"/>
</dbReference>
<feature type="region of interest" description="Disordered" evidence="7">
    <location>
        <begin position="1072"/>
        <end position="1092"/>
    </location>
</feature>
<dbReference type="FunFam" id="3.30.200.20:FF:000042">
    <property type="entry name" value="Aurora kinase A"/>
    <property type="match status" value="1"/>
</dbReference>
<dbReference type="GeneID" id="111245664"/>
<dbReference type="OrthoDB" id="193931at2759"/>
<evidence type="ECO:0000256" key="3">
    <source>
        <dbReference type="ARBA" id="ARBA00022741"/>
    </source>
</evidence>
<dbReference type="GO" id="GO:0050321">
    <property type="term" value="F:tau-protein kinase activity"/>
    <property type="evidence" value="ECO:0007669"/>
    <property type="project" value="TreeGrafter"/>
</dbReference>
<dbReference type="GO" id="GO:0000226">
    <property type="term" value="P:microtubule cytoskeleton organization"/>
    <property type="evidence" value="ECO:0007669"/>
    <property type="project" value="TreeGrafter"/>
</dbReference>
<dbReference type="RefSeq" id="XP_022650041.1">
    <property type="nucleotide sequence ID" value="XM_022794306.1"/>
</dbReference>
<dbReference type="SMART" id="SM00220">
    <property type="entry name" value="S_TKc"/>
    <property type="match status" value="1"/>
</dbReference>
<dbReference type="EnsemblMetazoa" id="XM_022794299">
    <property type="protein sequence ID" value="XP_022650034"/>
    <property type="gene ID" value="LOC111245664"/>
</dbReference>
<feature type="compositionally biased region" description="Basic and acidic residues" evidence="7">
    <location>
        <begin position="992"/>
        <end position="1010"/>
    </location>
</feature>
<evidence type="ECO:0000256" key="2">
    <source>
        <dbReference type="ARBA" id="ARBA00022679"/>
    </source>
</evidence>
<feature type="compositionally biased region" description="Pro residues" evidence="7">
    <location>
        <begin position="966"/>
        <end position="984"/>
    </location>
</feature>
<dbReference type="Gene3D" id="1.10.510.10">
    <property type="entry name" value="Transferase(Phosphotransferase) domain 1"/>
    <property type="match status" value="1"/>
</dbReference>
<dbReference type="PANTHER" id="PTHR24346">
    <property type="entry name" value="MAP/MICROTUBULE AFFINITY-REGULATING KINASE"/>
    <property type="match status" value="1"/>
</dbReference>
<dbReference type="EnsemblMetazoa" id="XM_022794306">
    <property type="protein sequence ID" value="XP_022650041"/>
    <property type="gene ID" value="LOC111245664"/>
</dbReference>
<accession>A0A7M7JCJ0</accession>
<evidence type="ECO:0000256" key="6">
    <source>
        <dbReference type="PROSITE-ProRule" id="PRU10141"/>
    </source>
</evidence>
<feature type="compositionally biased region" description="Polar residues" evidence="7">
    <location>
        <begin position="779"/>
        <end position="795"/>
    </location>
</feature>
<dbReference type="InterPro" id="IPR008271">
    <property type="entry name" value="Ser/Thr_kinase_AS"/>
</dbReference>
<dbReference type="EnsemblMetazoa" id="XM_022794301">
    <property type="protein sequence ID" value="XP_022650036"/>
    <property type="gene ID" value="LOC111245664"/>
</dbReference>
<organism evidence="9 10">
    <name type="scientific">Varroa destructor</name>
    <name type="common">Honeybee mite</name>
    <dbReference type="NCBI Taxonomy" id="109461"/>
    <lineage>
        <taxon>Eukaryota</taxon>
        <taxon>Metazoa</taxon>
        <taxon>Ecdysozoa</taxon>
        <taxon>Arthropoda</taxon>
        <taxon>Chelicerata</taxon>
        <taxon>Arachnida</taxon>
        <taxon>Acari</taxon>
        <taxon>Parasitiformes</taxon>
        <taxon>Mesostigmata</taxon>
        <taxon>Gamasina</taxon>
        <taxon>Dermanyssoidea</taxon>
        <taxon>Varroidae</taxon>
        <taxon>Varroa</taxon>
    </lineage>
</organism>
<keyword evidence="2" id="KW-0808">Transferase</keyword>
<dbReference type="PANTHER" id="PTHR24346:SF93">
    <property type="entry name" value="NUAK FAMILY SNF1-LIKE KINASE 1"/>
    <property type="match status" value="1"/>
</dbReference>
<evidence type="ECO:0000256" key="5">
    <source>
        <dbReference type="ARBA" id="ARBA00022840"/>
    </source>
</evidence>
<dbReference type="FunFam" id="1.10.510.10:FF:000389">
    <property type="entry name" value="Uncharacterized protein, isoform E"/>
    <property type="match status" value="1"/>
</dbReference>
<dbReference type="PROSITE" id="PS50011">
    <property type="entry name" value="PROTEIN_KINASE_DOM"/>
    <property type="match status" value="1"/>
</dbReference>
<protein>
    <recommendedName>
        <fullName evidence="8">Protein kinase domain-containing protein</fullName>
    </recommendedName>
</protein>
<dbReference type="PROSITE" id="PS00108">
    <property type="entry name" value="PROTEIN_KINASE_ST"/>
    <property type="match status" value="1"/>
</dbReference>
<evidence type="ECO:0000256" key="7">
    <source>
        <dbReference type="SAM" id="MobiDB-lite"/>
    </source>
</evidence>
<feature type="region of interest" description="Disordered" evidence="7">
    <location>
        <begin position="811"/>
        <end position="845"/>
    </location>
</feature>
<dbReference type="PROSITE" id="PS00107">
    <property type="entry name" value="PROTEIN_KINASE_ATP"/>
    <property type="match status" value="1"/>
</dbReference>
<dbReference type="RefSeq" id="XP_022650036.1">
    <property type="nucleotide sequence ID" value="XM_022794301.1"/>
</dbReference>
<reference evidence="9" key="1">
    <citation type="submission" date="2021-01" db="UniProtKB">
        <authorList>
            <consortium name="EnsemblMetazoa"/>
        </authorList>
    </citation>
    <scope>IDENTIFICATION</scope>
</reference>
<dbReference type="RefSeq" id="XP_022650040.1">
    <property type="nucleotide sequence ID" value="XM_022794305.1"/>
</dbReference>
<keyword evidence="5 6" id="KW-0067">ATP-binding</keyword>
<keyword evidence="4" id="KW-0418">Kinase</keyword>
<feature type="domain" description="Protein kinase" evidence="8">
    <location>
        <begin position="11"/>
        <end position="271"/>
    </location>
</feature>
<dbReference type="AlphaFoldDB" id="A0A7M7JCJ0"/>
<keyword evidence="3 6" id="KW-0547">Nucleotide-binding</keyword>